<gene>
    <name evidence="2" type="ORF">MsAm2_11750</name>
</gene>
<proteinExistence type="predicted"/>
<reference evidence="2 3" key="1">
    <citation type="submission" date="2023-07" db="EMBL/GenBank/DDBJ databases">
        <title>Closed genome sequence of Methanosarcinaceae archaeon Am2.</title>
        <authorList>
            <person name="Poehlein A."/>
            <person name="Protasov E."/>
            <person name="Platt K."/>
            <person name="Reeh H."/>
            <person name="Daniel R."/>
            <person name="Brune A."/>
        </authorList>
    </citation>
    <scope>NUCLEOTIDE SEQUENCE [LARGE SCALE GENOMIC DNA]</scope>
    <source>
        <strain evidence="2 3">Am2</strain>
    </source>
</reference>
<dbReference type="Pfam" id="PF08818">
    <property type="entry name" value="DUF1801"/>
    <property type="match status" value="1"/>
</dbReference>
<accession>A0AA96ZVX7</accession>
<organism evidence="2 3">
    <name type="scientific">Methanolapillus ohkumae</name>
    <dbReference type="NCBI Taxonomy" id="3028298"/>
    <lineage>
        <taxon>Archaea</taxon>
        <taxon>Methanobacteriati</taxon>
        <taxon>Methanobacteriota</taxon>
        <taxon>Stenosarchaea group</taxon>
        <taxon>Methanomicrobia</taxon>
        <taxon>Methanosarcinales</taxon>
        <taxon>Methanosarcinaceae</taxon>
        <taxon>Methanolapillus</taxon>
    </lineage>
</organism>
<dbReference type="SUPFAM" id="SSF159888">
    <property type="entry name" value="YdhG-like"/>
    <property type="match status" value="1"/>
</dbReference>
<dbReference type="AlphaFoldDB" id="A0AA96ZVX7"/>
<evidence type="ECO:0000313" key="3">
    <source>
        <dbReference type="Proteomes" id="UP001304970"/>
    </source>
</evidence>
<dbReference type="Proteomes" id="UP001304970">
    <property type="component" value="Chromosome"/>
</dbReference>
<evidence type="ECO:0000313" key="2">
    <source>
        <dbReference type="EMBL" id="WNY27380.1"/>
    </source>
</evidence>
<dbReference type="InterPro" id="IPR014922">
    <property type="entry name" value="YdhG-like"/>
</dbReference>
<dbReference type="EMBL" id="CP131061">
    <property type="protein sequence ID" value="WNY27380.1"/>
    <property type="molecule type" value="Genomic_DNA"/>
</dbReference>
<name>A0AA96ZVX7_9EURY</name>
<dbReference type="RefSeq" id="WP_338097358.1">
    <property type="nucleotide sequence ID" value="NZ_CP131061.1"/>
</dbReference>
<dbReference type="Gene3D" id="3.90.1150.200">
    <property type="match status" value="1"/>
</dbReference>
<protein>
    <recommendedName>
        <fullName evidence="1">YdhG-like domain-containing protein</fullName>
    </recommendedName>
</protein>
<feature type="domain" description="YdhG-like" evidence="1">
    <location>
        <begin position="24"/>
        <end position="114"/>
    </location>
</feature>
<evidence type="ECO:0000259" key="1">
    <source>
        <dbReference type="Pfam" id="PF08818"/>
    </source>
</evidence>
<keyword evidence="3" id="KW-1185">Reference proteome</keyword>
<sequence>MNEKLVPETIDEYISLYPLDIQLILKAVRQTVKKTAPNAGEKIAWGMPSFYQDGGYVAQFAAQKKHLGFYPGPQTIVEFQEELAGYKTTPGGIQFPYEKPVPHELIQKMVQFRVLENKKALMEKEAKKKMKK</sequence>
<dbReference type="GeneID" id="89228602"/>